<comment type="caution">
    <text evidence="7">The sequence shown here is derived from an EMBL/GenBank/DDBJ whole genome shotgun (WGS) entry which is preliminary data.</text>
</comment>
<dbReference type="EMBL" id="AHSR01000038">
    <property type="protein sequence ID" value="EMC22870.1"/>
    <property type="molecule type" value="Genomic_DNA"/>
</dbReference>
<accession>A0A829BTW9</accession>
<keyword evidence="4" id="KW-0964">Secreted</keyword>
<evidence type="ECO:0000256" key="6">
    <source>
        <dbReference type="ARBA" id="ARBA00023287"/>
    </source>
</evidence>
<evidence type="ECO:0000256" key="5">
    <source>
        <dbReference type="ARBA" id="ARBA00023044"/>
    </source>
</evidence>
<evidence type="ECO:0008006" key="9">
    <source>
        <dbReference type="Google" id="ProtNLM"/>
    </source>
</evidence>
<reference evidence="7 8" key="1">
    <citation type="journal article" date="2013" name="Mol. Biol. Evol.">
        <title>Evolutionary and population genomics of the cavity causing bacteria Streptococcus mutans.</title>
        <authorList>
            <person name="Cornejo O.E."/>
            <person name="Lefebure T."/>
            <person name="Pavinski Bitar P.D."/>
            <person name="Lang P."/>
            <person name="Richards V.P."/>
            <person name="Eilertson K."/>
            <person name="Do T."/>
            <person name="Beighton D."/>
            <person name="Zeng L."/>
            <person name="Ahn S.J."/>
            <person name="Burne R.A."/>
            <person name="Siepel A."/>
            <person name="Bustamante C.D."/>
            <person name="Stanhope M.J."/>
        </authorList>
    </citation>
    <scope>NUCLEOTIDE SEQUENCE [LARGE SCALE GENOMIC DNA]</scope>
    <source>
        <strain evidence="7 8">SM6</strain>
    </source>
</reference>
<dbReference type="AlphaFoldDB" id="A0A829BTW9"/>
<keyword evidence="5" id="KW-0588">Pheromone</keyword>
<organism evidence="7 8">
    <name type="scientific">Streptococcus mutans SM6</name>
    <dbReference type="NCBI Taxonomy" id="857119"/>
    <lineage>
        <taxon>Bacteria</taxon>
        <taxon>Bacillati</taxon>
        <taxon>Bacillota</taxon>
        <taxon>Bacilli</taxon>
        <taxon>Lactobacillales</taxon>
        <taxon>Streptococcaceae</taxon>
        <taxon>Streptococcus</taxon>
    </lineage>
</organism>
<keyword evidence="6" id="KW-0178">Competence</keyword>
<gene>
    <name evidence="7" type="ORF">SMU82_08036</name>
</gene>
<evidence type="ECO:0000313" key="8">
    <source>
        <dbReference type="Proteomes" id="UP000011676"/>
    </source>
</evidence>
<comment type="subcellular location">
    <subcellularLocation>
        <location evidence="2">Secreted</location>
    </subcellularLocation>
</comment>
<proteinExistence type="inferred from homology"/>
<dbReference type="Pfam" id="PF03047">
    <property type="entry name" value="ComC"/>
    <property type="match status" value="1"/>
</dbReference>
<dbReference type="RefSeq" id="WP_002268322.1">
    <property type="nucleotide sequence ID" value="NZ_AHSR01000038.1"/>
</dbReference>
<evidence type="ECO:0000256" key="4">
    <source>
        <dbReference type="ARBA" id="ARBA00022525"/>
    </source>
</evidence>
<dbReference type="GO" id="GO:0005186">
    <property type="term" value="F:pheromone activity"/>
    <property type="evidence" value="ECO:0007669"/>
    <property type="project" value="UniProtKB-KW"/>
</dbReference>
<evidence type="ECO:0000256" key="3">
    <source>
        <dbReference type="ARBA" id="ARBA00009039"/>
    </source>
</evidence>
<sequence length="85" mass="8252">MNTLVLEQFETLDDDYLAQVQGEGWLGAVAGGVTGALAGAKAGGAAALPVMCIPGFGWATEAGVVATSTIAGAVLGAGVGYNTPL</sequence>
<evidence type="ECO:0000313" key="7">
    <source>
        <dbReference type="EMBL" id="EMC22870.1"/>
    </source>
</evidence>
<evidence type="ECO:0000256" key="2">
    <source>
        <dbReference type="ARBA" id="ARBA00004613"/>
    </source>
</evidence>
<comment type="similarity">
    <text evidence="3">Belongs to the ComC family.</text>
</comment>
<protein>
    <recommendedName>
        <fullName evidence="9">Bacteriocin</fullName>
    </recommendedName>
</protein>
<dbReference type="InterPro" id="IPR004288">
    <property type="entry name" value="Competence_ComC"/>
</dbReference>
<comment type="function">
    <text evidence="1">Acts as a pheromone, induces cells to develop competence for genetic transformation.</text>
</comment>
<dbReference type="GO" id="GO:0030420">
    <property type="term" value="P:establishment of competence for transformation"/>
    <property type="evidence" value="ECO:0007669"/>
    <property type="project" value="UniProtKB-KW"/>
</dbReference>
<dbReference type="GO" id="GO:0005576">
    <property type="term" value="C:extracellular region"/>
    <property type="evidence" value="ECO:0007669"/>
    <property type="project" value="UniProtKB-SubCell"/>
</dbReference>
<name>A0A829BTW9_STRMG</name>
<dbReference type="Proteomes" id="UP000011676">
    <property type="component" value="Unassembled WGS sequence"/>
</dbReference>
<evidence type="ECO:0000256" key="1">
    <source>
        <dbReference type="ARBA" id="ARBA00002667"/>
    </source>
</evidence>